<keyword evidence="1" id="KW-0472">Membrane</keyword>
<feature type="transmembrane region" description="Helical" evidence="1">
    <location>
        <begin position="155"/>
        <end position="175"/>
    </location>
</feature>
<organism evidence="2 3">
    <name type="scientific">Catellatospora citrea</name>
    <dbReference type="NCBI Taxonomy" id="53366"/>
    <lineage>
        <taxon>Bacteria</taxon>
        <taxon>Bacillati</taxon>
        <taxon>Actinomycetota</taxon>
        <taxon>Actinomycetes</taxon>
        <taxon>Micromonosporales</taxon>
        <taxon>Micromonosporaceae</taxon>
        <taxon>Catellatospora</taxon>
    </lineage>
</organism>
<name>A0A8J3K9T0_9ACTN</name>
<keyword evidence="1" id="KW-1133">Transmembrane helix</keyword>
<dbReference type="AlphaFoldDB" id="A0A8J3K9T0"/>
<dbReference type="RefSeq" id="WP_203831749.1">
    <property type="nucleotide sequence ID" value="NZ_BONH01000006.1"/>
</dbReference>
<keyword evidence="3" id="KW-1185">Reference proteome</keyword>
<dbReference type="Proteomes" id="UP000659904">
    <property type="component" value="Unassembled WGS sequence"/>
</dbReference>
<sequence length="289" mass="31281">MMLKIARAAMFAMVPAEVVLAVLLLSGVALPRPVLAGAELVVLAVLLLQALVFGQRYHALRADGTGRRAALRGAYEQIVPEKVRRIMGFDAKGMVSMVLWVGRRRHGVPPGAVALSYHREQTVLMFGFLFACVIELVAVEILLRSLDAPVGLRAVVLALDAYGILIALAVIAGYVTRPHVVTADELRVRYGAFFDLRIPRRLVTGVQHKRNYNETGMIKVEGECLALAANSQTNLIVELAEPVVAVRPLGRREQVRVLRFFADDPSAALDALRPVRPAAATGPAARASA</sequence>
<evidence type="ECO:0000256" key="1">
    <source>
        <dbReference type="SAM" id="Phobius"/>
    </source>
</evidence>
<keyword evidence="1" id="KW-0812">Transmembrane</keyword>
<dbReference type="EMBL" id="BONH01000006">
    <property type="protein sequence ID" value="GIF96764.1"/>
    <property type="molecule type" value="Genomic_DNA"/>
</dbReference>
<reference evidence="2 3" key="1">
    <citation type="submission" date="2021-01" db="EMBL/GenBank/DDBJ databases">
        <title>Whole genome shotgun sequence of Catellatospora citrea NBRC 14495.</title>
        <authorList>
            <person name="Komaki H."/>
            <person name="Tamura T."/>
        </authorList>
    </citation>
    <scope>NUCLEOTIDE SEQUENCE [LARGE SCALE GENOMIC DNA]</scope>
    <source>
        <strain evidence="2 3">NBRC 14495</strain>
    </source>
</reference>
<evidence type="ECO:0000313" key="2">
    <source>
        <dbReference type="EMBL" id="GIF96764.1"/>
    </source>
</evidence>
<protein>
    <submittedName>
        <fullName evidence="2">Uncharacterized protein</fullName>
    </submittedName>
</protein>
<evidence type="ECO:0000313" key="3">
    <source>
        <dbReference type="Proteomes" id="UP000659904"/>
    </source>
</evidence>
<accession>A0A8J3K9T0</accession>
<proteinExistence type="predicted"/>
<gene>
    <name evidence="2" type="ORF">Cci01nite_18580</name>
</gene>
<comment type="caution">
    <text evidence="2">The sequence shown here is derived from an EMBL/GenBank/DDBJ whole genome shotgun (WGS) entry which is preliminary data.</text>
</comment>
<feature type="transmembrane region" description="Helical" evidence="1">
    <location>
        <begin position="123"/>
        <end position="143"/>
    </location>
</feature>